<feature type="transmembrane region" description="Helical" evidence="7">
    <location>
        <begin position="417"/>
        <end position="437"/>
    </location>
</feature>
<evidence type="ECO:0000313" key="9">
    <source>
        <dbReference type="EMBL" id="RVW88064.1"/>
    </source>
</evidence>
<feature type="transmembrane region" description="Helical" evidence="7">
    <location>
        <begin position="142"/>
        <end position="162"/>
    </location>
</feature>
<keyword evidence="4" id="KW-0029">Amino-acid transport</keyword>
<evidence type="ECO:0000256" key="6">
    <source>
        <dbReference type="ARBA" id="ARBA00023136"/>
    </source>
</evidence>
<keyword evidence="5 7" id="KW-1133">Transmembrane helix</keyword>
<reference evidence="9 10" key="1">
    <citation type="journal article" date="2018" name="PLoS Genet.">
        <title>Population sequencing reveals clonal diversity and ancestral inbreeding in the grapevine cultivar Chardonnay.</title>
        <authorList>
            <person name="Roach M.J."/>
            <person name="Johnson D.L."/>
            <person name="Bohlmann J."/>
            <person name="van Vuuren H.J."/>
            <person name="Jones S.J."/>
            <person name="Pretorius I.S."/>
            <person name="Schmidt S.A."/>
            <person name="Borneman A.R."/>
        </authorList>
    </citation>
    <scope>NUCLEOTIDE SEQUENCE [LARGE SCALE GENOMIC DNA]</scope>
    <source>
        <strain evidence="10">cv. Chardonnay</strain>
        <tissue evidence="9">Leaf</tissue>
    </source>
</reference>
<evidence type="ECO:0000256" key="3">
    <source>
        <dbReference type="ARBA" id="ARBA00022692"/>
    </source>
</evidence>
<feature type="transmembrane region" description="Helical" evidence="7">
    <location>
        <begin position="210"/>
        <end position="229"/>
    </location>
</feature>
<comment type="caution">
    <text evidence="9">The sequence shown here is derived from an EMBL/GenBank/DDBJ whole genome shotgun (WGS) entry which is preliminary data.</text>
</comment>
<accession>A0A438HUB6</accession>
<feature type="domain" description="Amino acid transporter transmembrane" evidence="8">
    <location>
        <begin position="97"/>
        <end position="469"/>
    </location>
</feature>
<gene>
    <name evidence="9" type="primary">GAT1_10</name>
    <name evidence="9" type="ORF">CK203_044466</name>
</gene>
<evidence type="ECO:0000256" key="2">
    <source>
        <dbReference type="ARBA" id="ARBA00022448"/>
    </source>
</evidence>
<feature type="transmembrane region" description="Helical" evidence="7">
    <location>
        <begin position="290"/>
        <end position="316"/>
    </location>
</feature>
<evidence type="ECO:0000256" key="5">
    <source>
        <dbReference type="ARBA" id="ARBA00022989"/>
    </source>
</evidence>
<evidence type="ECO:0000256" key="1">
    <source>
        <dbReference type="ARBA" id="ARBA00004370"/>
    </source>
</evidence>
<dbReference type="Proteomes" id="UP000288805">
    <property type="component" value="Unassembled WGS sequence"/>
</dbReference>
<protein>
    <submittedName>
        <fullName evidence="9">GABA transporter 1</fullName>
    </submittedName>
</protein>
<proteinExistence type="predicted"/>
<comment type="subcellular location">
    <subcellularLocation>
        <location evidence="1">Membrane</location>
    </subcellularLocation>
</comment>
<sequence length="489" mass="53334">MYSIVEVHVCPQLEMATVLPTTMDVSTIAVDTPINPPKDLDAGALLVLKSKGSWLHCGYHLTTSIVAPVLLSLPYAMGLARMGGWSRVASLGRAWPGWGRYFVGPLQFVICYGAVIVCSLLGGQSLKYIYLLCRPNGGMQLYQFIIMFGVLLLFLAQIPSFHALRHINLVSLVLCLAYSACAAAGSIYIGSSSKAPPKDYSLSDDRANRLFGAFNGISIIATTYASGIIPEIQATIAPPVTGKMFKGLCICYTVIILTYFSVGISGYWAFGNDAQGSVLSNFIDGDNPLLPTWFLLMTNVFTLTQLAAVGVVRLLFSHNLLGFQFCVGKCWIHKRSTNMGEVGFTSRIYTTSMQLIILDGLMQVYLQPTNEVLEGFFANPKKDPFSLRNTMPRLIFRSLTVVIGTTIAAMLPFFGDIMALFGALGCIPLDFILPMIFYNVSFKPSKRSLVFWINTTIAVVSSALAAVGAVSSVRQMVLDTKTYHLFANV</sequence>
<evidence type="ECO:0000313" key="10">
    <source>
        <dbReference type="Proteomes" id="UP000288805"/>
    </source>
</evidence>
<dbReference type="InterPro" id="IPR013057">
    <property type="entry name" value="AA_transpt_TM"/>
</dbReference>
<dbReference type="PANTHER" id="PTHR48017">
    <property type="entry name" value="OS05G0424000 PROTEIN-RELATED"/>
    <property type="match status" value="1"/>
</dbReference>
<evidence type="ECO:0000256" key="4">
    <source>
        <dbReference type="ARBA" id="ARBA00022970"/>
    </source>
</evidence>
<feature type="transmembrane region" description="Helical" evidence="7">
    <location>
        <begin position="449"/>
        <end position="470"/>
    </location>
</feature>
<feature type="transmembrane region" description="Helical" evidence="7">
    <location>
        <begin position="249"/>
        <end position="270"/>
    </location>
</feature>
<keyword evidence="2" id="KW-0813">Transport</keyword>
<evidence type="ECO:0000256" key="7">
    <source>
        <dbReference type="SAM" id="Phobius"/>
    </source>
</evidence>
<feature type="transmembrane region" description="Helical" evidence="7">
    <location>
        <begin position="394"/>
        <end position="411"/>
    </location>
</feature>
<organism evidence="9 10">
    <name type="scientific">Vitis vinifera</name>
    <name type="common">Grape</name>
    <dbReference type="NCBI Taxonomy" id="29760"/>
    <lineage>
        <taxon>Eukaryota</taxon>
        <taxon>Viridiplantae</taxon>
        <taxon>Streptophyta</taxon>
        <taxon>Embryophyta</taxon>
        <taxon>Tracheophyta</taxon>
        <taxon>Spermatophyta</taxon>
        <taxon>Magnoliopsida</taxon>
        <taxon>eudicotyledons</taxon>
        <taxon>Gunneridae</taxon>
        <taxon>Pentapetalae</taxon>
        <taxon>rosids</taxon>
        <taxon>Vitales</taxon>
        <taxon>Vitaceae</taxon>
        <taxon>Viteae</taxon>
        <taxon>Vitis</taxon>
    </lineage>
</organism>
<dbReference type="Pfam" id="PF01490">
    <property type="entry name" value="Aa_trans"/>
    <property type="match status" value="1"/>
</dbReference>
<name>A0A438HUB6_VITVI</name>
<keyword evidence="3 7" id="KW-0812">Transmembrane</keyword>
<feature type="transmembrane region" description="Helical" evidence="7">
    <location>
        <begin position="169"/>
        <end position="190"/>
    </location>
</feature>
<dbReference type="GO" id="GO:0016020">
    <property type="term" value="C:membrane"/>
    <property type="evidence" value="ECO:0007669"/>
    <property type="project" value="UniProtKB-SubCell"/>
</dbReference>
<feature type="transmembrane region" description="Helical" evidence="7">
    <location>
        <begin position="58"/>
        <end position="80"/>
    </location>
</feature>
<dbReference type="EMBL" id="QGNW01000177">
    <property type="protein sequence ID" value="RVW88064.1"/>
    <property type="molecule type" value="Genomic_DNA"/>
</dbReference>
<dbReference type="AlphaFoldDB" id="A0A438HUB6"/>
<dbReference type="GO" id="GO:0006865">
    <property type="term" value="P:amino acid transport"/>
    <property type="evidence" value="ECO:0007669"/>
    <property type="project" value="UniProtKB-KW"/>
</dbReference>
<feature type="transmembrane region" description="Helical" evidence="7">
    <location>
        <begin position="101"/>
        <end position="122"/>
    </location>
</feature>
<keyword evidence="6 7" id="KW-0472">Membrane</keyword>
<evidence type="ECO:0000259" key="8">
    <source>
        <dbReference type="Pfam" id="PF01490"/>
    </source>
</evidence>